<organism evidence="9 10">
    <name type="scientific">Riccia sorocarpa</name>
    <dbReference type="NCBI Taxonomy" id="122646"/>
    <lineage>
        <taxon>Eukaryota</taxon>
        <taxon>Viridiplantae</taxon>
        <taxon>Streptophyta</taxon>
        <taxon>Embryophyta</taxon>
        <taxon>Marchantiophyta</taxon>
        <taxon>Marchantiopsida</taxon>
        <taxon>Marchantiidae</taxon>
        <taxon>Marchantiales</taxon>
        <taxon>Ricciaceae</taxon>
        <taxon>Riccia</taxon>
    </lineage>
</organism>
<dbReference type="PANTHER" id="PTHR33203:SF24">
    <property type="entry name" value="OLEOSIN"/>
    <property type="match status" value="1"/>
</dbReference>
<dbReference type="AlphaFoldDB" id="A0ABD3I7Z4"/>
<keyword evidence="6 8" id="KW-1133">Transmembrane helix</keyword>
<name>A0ABD3I7Z4_9MARC</name>
<dbReference type="InterPro" id="IPR000136">
    <property type="entry name" value="Oleosin"/>
</dbReference>
<evidence type="ECO:0000313" key="10">
    <source>
        <dbReference type="Proteomes" id="UP001633002"/>
    </source>
</evidence>
<evidence type="ECO:0000256" key="6">
    <source>
        <dbReference type="ARBA" id="ARBA00022989"/>
    </source>
</evidence>
<proteinExistence type="inferred from homology"/>
<evidence type="ECO:0008006" key="11">
    <source>
        <dbReference type="Google" id="ProtNLM"/>
    </source>
</evidence>
<evidence type="ECO:0000313" key="9">
    <source>
        <dbReference type="EMBL" id="KAL3698396.1"/>
    </source>
</evidence>
<keyword evidence="10" id="KW-1185">Reference proteome</keyword>
<dbReference type="Pfam" id="PF01277">
    <property type="entry name" value="Oleosin"/>
    <property type="match status" value="1"/>
</dbReference>
<comment type="caution">
    <text evidence="9">The sequence shown here is derived from an EMBL/GenBank/DDBJ whole genome shotgun (WGS) entry which is preliminary data.</text>
</comment>
<evidence type="ECO:0000256" key="1">
    <source>
        <dbReference type="ARBA" id="ARBA00004141"/>
    </source>
</evidence>
<sequence length="195" mass="21036">MRGSSCVLFLRFRYSKLPDMIFGEGGLTGELTGELRNVKAFQTHEKRDILMAPVESPTKNGGTGTILHRPPSSDWLRKLVAWSIAGSALLLLGGFALVGTFLTLIFVVPLLIFFSPVLIPLGILLFLGTAGTIAALGSFVAGVSVISWTYNYYAGRDPPGSDRVDAARERIVGTARELKDWASNYSSQMRAAPSA</sequence>
<gene>
    <name evidence="9" type="ORF">R1sor_012472</name>
</gene>
<evidence type="ECO:0000256" key="2">
    <source>
        <dbReference type="ARBA" id="ARBA00004502"/>
    </source>
</evidence>
<feature type="transmembrane region" description="Helical" evidence="8">
    <location>
        <begin position="133"/>
        <end position="153"/>
    </location>
</feature>
<evidence type="ECO:0000256" key="4">
    <source>
        <dbReference type="ARBA" id="ARBA00022677"/>
    </source>
</evidence>
<accession>A0ABD3I7Z4</accession>
<keyword evidence="4" id="KW-0551">Lipid droplet</keyword>
<dbReference type="GO" id="GO:0016020">
    <property type="term" value="C:membrane"/>
    <property type="evidence" value="ECO:0007669"/>
    <property type="project" value="UniProtKB-SubCell"/>
</dbReference>
<dbReference type="GO" id="GO:0005811">
    <property type="term" value="C:lipid droplet"/>
    <property type="evidence" value="ECO:0007669"/>
    <property type="project" value="UniProtKB-SubCell"/>
</dbReference>
<reference evidence="9 10" key="1">
    <citation type="submission" date="2024-09" db="EMBL/GenBank/DDBJ databases">
        <title>Chromosome-scale assembly of Riccia sorocarpa.</title>
        <authorList>
            <person name="Paukszto L."/>
        </authorList>
    </citation>
    <scope>NUCLEOTIDE SEQUENCE [LARGE SCALE GENOMIC DNA]</scope>
    <source>
        <strain evidence="9">LP-2024</strain>
        <tissue evidence="9">Aerial parts of the thallus</tissue>
    </source>
</reference>
<keyword evidence="7 8" id="KW-0472">Membrane</keyword>
<evidence type="ECO:0000256" key="3">
    <source>
        <dbReference type="ARBA" id="ARBA00010858"/>
    </source>
</evidence>
<dbReference type="Proteomes" id="UP001633002">
    <property type="component" value="Unassembled WGS sequence"/>
</dbReference>
<feature type="transmembrane region" description="Helical" evidence="8">
    <location>
        <begin position="104"/>
        <end position="126"/>
    </location>
</feature>
<evidence type="ECO:0000256" key="7">
    <source>
        <dbReference type="ARBA" id="ARBA00023136"/>
    </source>
</evidence>
<comment type="similarity">
    <text evidence="3">Belongs to the oleosin family.</text>
</comment>
<keyword evidence="5 8" id="KW-0812">Transmembrane</keyword>
<protein>
    <recommendedName>
        <fullName evidence="11">Oleosin</fullName>
    </recommendedName>
</protein>
<comment type="subcellular location">
    <subcellularLocation>
        <location evidence="2">Lipid droplet</location>
    </subcellularLocation>
    <subcellularLocation>
        <location evidence="1">Membrane</location>
        <topology evidence="1">Multi-pass membrane protein</topology>
    </subcellularLocation>
</comment>
<dbReference type="PANTHER" id="PTHR33203">
    <property type="entry name" value="OLEOSIN"/>
    <property type="match status" value="1"/>
</dbReference>
<evidence type="ECO:0000256" key="5">
    <source>
        <dbReference type="ARBA" id="ARBA00022692"/>
    </source>
</evidence>
<evidence type="ECO:0000256" key="8">
    <source>
        <dbReference type="SAM" id="Phobius"/>
    </source>
</evidence>
<dbReference type="EMBL" id="JBJQOH010000002">
    <property type="protein sequence ID" value="KAL3698396.1"/>
    <property type="molecule type" value="Genomic_DNA"/>
</dbReference>
<feature type="transmembrane region" description="Helical" evidence="8">
    <location>
        <begin position="79"/>
        <end position="98"/>
    </location>
</feature>